<dbReference type="CDD" id="cd06198">
    <property type="entry name" value="FNR_like_3"/>
    <property type="match status" value="1"/>
</dbReference>
<keyword evidence="8 13" id="KW-1133">Transmembrane helix</keyword>
<evidence type="ECO:0000256" key="5">
    <source>
        <dbReference type="ARBA" id="ARBA00022714"/>
    </source>
</evidence>
<dbReference type="InterPro" id="IPR013130">
    <property type="entry name" value="Fe3_Rdtase_TM_dom"/>
</dbReference>
<evidence type="ECO:0000256" key="12">
    <source>
        <dbReference type="ARBA" id="ARBA00023136"/>
    </source>
</evidence>
<protein>
    <submittedName>
        <fullName evidence="15">Ferric reductase-like transmembrane domain-containing protein</fullName>
    </submittedName>
</protein>
<organism evidence="15 16">
    <name type="scientific">Vibrio olivae</name>
    <dbReference type="NCBI Taxonomy" id="1243002"/>
    <lineage>
        <taxon>Bacteria</taxon>
        <taxon>Pseudomonadati</taxon>
        <taxon>Pseudomonadota</taxon>
        <taxon>Gammaproteobacteria</taxon>
        <taxon>Vibrionales</taxon>
        <taxon>Vibrionaceae</taxon>
        <taxon>Vibrio</taxon>
    </lineage>
</organism>
<dbReference type="Pfam" id="PF08022">
    <property type="entry name" value="FAD_binding_8"/>
    <property type="match status" value="1"/>
</dbReference>
<keyword evidence="6" id="KW-0479">Metal-binding</keyword>
<evidence type="ECO:0000256" key="3">
    <source>
        <dbReference type="ARBA" id="ARBA00022630"/>
    </source>
</evidence>
<evidence type="ECO:0000256" key="11">
    <source>
        <dbReference type="ARBA" id="ARBA00023014"/>
    </source>
</evidence>
<dbReference type="Gene3D" id="2.40.30.10">
    <property type="entry name" value="Translation factors"/>
    <property type="match status" value="1"/>
</dbReference>
<comment type="caution">
    <text evidence="15">The sequence shown here is derived from an EMBL/GenBank/DDBJ whole genome shotgun (WGS) entry which is preliminary data.</text>
</comment>
<comment type="cofactor">
    <cofactor evidence="1">
        <name>FAD</name>
        <dbReference type="ChEBI" id="CHEBI:57692"/>
    </cofactor>
</comment>
<keyword evidence="5" id="KW-0001">2Fe-2S</keyword>
<dbReference type="PROSITE" id="PS51384">
    <property type="entry name" value="FAD_FR"/>
    <property type="match status" value="1"/>
</dbReference>
<dbReference type="PANTHER" id="PTHR47354:SF8">
    <property type="entry name" value="1,2-PHENYLACETYL-COA EPOXIDASE, SUBUNIT E"/>
    <property type="match status" value="1"/>
</dbReference>
<dbReference type="InterPro" id="IPR017938">
    <property type="entry name" value="Riboflavin_synthase-like_b-brl"/>
</dbReference>
<dbReference type="InterPro" id="IPR017927">
    <property type="entry name" value="FAD-bd_FR_type"/>
</dbReference>
<evidence type="ECO:0000259" key="14">
    <source>
        <dbReference type="PROSITE" id="PS51384"/>
    </source>
</evidence>
<keyword evidence="12 13" id="KW-0472">Membrane</keyword>
<feature type="transmembrane region" description="Helical" evidence="13">
    <location>
        <begin position="144"/>
        <end position="163"/>
    </location>
</feature>
<feature type="transmembrane region" description="Helical" evidence="13">
    <location>
        <begin position="82"/>
        <end position="110"/>
    </location>
</feature>
<evidence type="ECO:0000256" key="2">
    <source>
        <dbReference type="ARBA" id="ARBA00004141"/>
    </source>
</evidence>
<evidence type="ECO:0000256" key="13">
    <source>
        <dbReference type="SAM" id="Phobius"/>
    </source>
</evidence>
<feature type="domain" description="FAD-binding FR-type" evidence="14">
    <location>
        <begin position="223"/>
        <end position="320"/>
    </location>
</feature>
<keyword evidence="3" id="KW-0285">Flavoprotein</keyword>
<keyword evidence="10" id="KW-0408">Iron</keyword>
<evidence type="ECO:0000256" key="6">
    <source>
        <dbReference type="ARBA" id="ARBA00022723"/>
    </source>
</evidence>
<dbReference type="Pfam" id="PF00175">
    <property type="entry name" value="NAD_binding_1"/>
    <property type="match status" value="1"/>
</dbReference>
<dbReference type="Pfam" id="PF01794">
    <property type="entry name" value="Ferric_reduct"/>
    <property type="match status" value="1"/>
</dbReference>
<dbReference type="InterPro" id="IPR013112">
    <property type="entry name" value="FAD-bd_8"/>
</dbReference>
<evidence type="ECO:0000256" key="1">
    <source>
        <dbReference type="ARBA" id="ARBA00001974"/>
    </source>
</evidence>
<evidence type="ECO:0000256" key="7">
    <source>
        <dbReference type="ARBA" id="ARBA00022827"/>
    </source>
</evidence>
<keyword evidence="11" id="KW-0411">Iron-sulfur</keyword>
<evidence type="ECO:0000313" key="16">
    <source>
        <dbReference type="Proteomes" id="UP001589645"/>
    </source>
</evidence>
<keyword evidence="16" id="KW-1185">Reference proteome</keyword>
<dbReference type="EMBL" id="JBHMEP010000004">
    <property type="protein sequence ID" value="MFB9136170.1"/>
    <property type="molecule type" value="Genomic_DNA"/>
</dbReference>
<gene>
    <name evidence="15" type="ORF">ACFFUV_14450</name>
</gene>
<dbReference type="Proteomes" id="UP001589645">
    <property type="component" value="Unassembled WGS sequence"/>
</dbReference>
<dbReference type="SUPFAM" id="SSF63380">
    <property type="entry name" value="Riboflavin synthase domain-like"/>
    <property type="match status" value="1"/>
</dbReference>
<dbReference type="SUPFAM" id="SSF52343">
    <property type="entry name" value="Ferredoxin reductase-like, C-terminal NADP-linked domain"/>
    <property type="match status" value="1"/>
</dbReference>
<evidence type="ECO:0000256" key="8">
    <source>
        <dbReference type="ARBA" id="ARBA00022989"/>
    </source>
</evidence>
<sequence>MRKQWLSIVLCISVPTLVWWVSSAEFVTANSLDVFRMRAVLIQLTGVLALTFIAMCMLLAMRFDWLERVTHGLDKAYCLHKWMGICALIVTCFHWLLVKSPGILIGWGIISAPSRGHSGWHINSDALQAWVSSLRASALFSGEVAFYTLLVLIAVALLSRVGYRRFRLTHKLMALVALLVVYHSVLLIKRTYWPELITPYIVVIGCMIVWMALRSLLGRIGKSHYYPAHVLAVEYHPENKTTRLELHAANWPGHLCGQYAYLHFAHESPHPFTITCCQNTQHNIEFLIKDLGDFTHRLHQCVHVGDRLLVEGPYGAFSLSDSQPSIWIAGGVGIAGFKAALEHRAQTQCHNPVNLYYCTLTPEHELIEELTALSEQANVTFQLVDNRSQPLLNVKKLIRDVPDIRQYSIWYCGPQAFANSLKRHLKRIGFPLGHFHYEMFQLR</sequence>
<dbReference type="Gene3D" id="3.40.50.80">
    <property type="entry name" value="Nucleotide-binding domain of ferredoxin-NADP reductase (FNR) module"/>
    <property type="match status" value="1"/>
</dbReference>
<reference evidence="15 16" key="1">
    <citation type="submission" date="2024-09" db="EMBL/GenBank/DDBJ databases">
        <authorList>
            <person name="Sun Q."/>
            <person name="Mori K."/>
        </authorList>
    </citation>
    <scope>NUCLEOTIDE SEQUENCE [LARGE SCALE GENOMIC DNA]</scope>
    <source>
        <strain evidence="15 16">CECT 8064</strain>
    </source>
</reference>
<keyword evidence="4 13" id="KW-0812">Transmembrane</keyword>
<dbReference type="InterPro" id="IPR050415">
    <property type="entry name" value="MRET"/>
</dbReference>
<keyword evidence="7" id="KW-0274">FAD</keyword>
<feature type="transmembrane region" description="Helical" evidence="13">
    <location>
        <begin position="40"/>
        <end position="61"/>
    </location>
</feature>
<proteinExistence type="predicted"/>
<accession>A0ABV5HPL8</accession>
<dbReference type="PANTHER" id="PTHR47354">
    <property type="entry name" value="NADH OXIDOREDUCTASE HCR"/>
    <property type="match status" value="1"/>
</dbReference>
<dbReference type="RefSeq" id="WP_390194155.1">
    <property type="nucleotide sequence ID" value="NZ_JBHMEP010000004.1"/>
</dbReference>
<comment type="subcellular location">
    <subcellularLocation>
        <location evidence="2">Membrane</location>
        <topology evidence="2">Multi-pass membrane protein</topology>
    </subcellularLocation>
</comment>
<feature type="transmembrane region" description="Helical" evidence="13">
    <location>
        <begin position="172"/>
        <end position="191"/>
    </location>
</feature>
<dbReference type="InterPro" id="IPR001433">
    <property type="entry name" value="OxRdtase_FAD/NAD-bd"/>
</dbReference>
<evidence type="ECO:0000256" key="4">
    <source>
        <dbReference type="ARBA" id="ARBA00022692"/>
    </source>
</evidence>
<evidence type="ECO:0000313" key="15">
    <source>
        <dbReference type="EMBL" id="MFB9136170.1"/>
    </source>
</evidence>
<name>A0ABV5HPL8_9VIBR</name>
<dbReference type="InterPro" id="IPR039261">
    <property type="entry name" value="FNR_nucleotide-bd"/>
</dbReference>
<evidence type="ECO:0000256" key="10">
    <source>
        <dbReference type="ARBA" id="ARBA00023004"/>
    </source>
</evidence>
<feature type="transmembrane region" description="Helical" evidence="13">
    <location>
        <begin position="197"/>
        <end position="217"/>
    </location>
</feature>
<evidence type="ECO:0000256" key="9">
    <source>
        <dbReference type="ARBA" id="ARBA00023002"/>
    </source>
</evidence>
<keyword evidence="9" id="KW-0560">Oxidoreductase</keyword>